<dbReference type="Pfam" id="PF00069">
    <property type="entry name" value="Pkinase"/>
    <property type="match status" value="1"/>
</dbReference>
<reference evidence="4" key="2">
    <citation type="submission" date="2024-06" db="UniProtKB">
        <authorList>
            <consortium name="EnsemblMetazoa"/>
        </authorList>
    </citation>
    <scope>IDENTIFICATION</scope>
</reference>
<dbReference type="AlphaFoldDB" id="A0AAN0JPK3"/>
<keyword evidence="5" id="KW-1185">Reference proteome</keyword>
<protein>
    <recommendedName>
        <fullName evidence="3">Protein kinase domain-containing protein</fullName>
    </recommendedName>
</protein>
<reference evidence="5" key="1">
    <citation type="journal article" date="2010" name="Nature">
        <title>The Amphimedon queenslandica genome and the evolution of animal complexity.</title>
        <authorList>
            <person name="Srivastava M."/>
            <person name="Simakov O."/>
            <person name="Chapman J."/>
            <person name="Fahey B."/>
            <person name="Gauthier M.E."/>
            <person name="Mitros T."/>
            <person name="Richards G.S."/>
            <person name="Conaco C."/>
            <person name="Dacre M."/>
            <person name="Hellsten U."/>
            <person name="Larroux C."/>
            <person name="Putnam N.H."/>
            <person name="Stanke M."/>
            <person name="Adamska M."/>
            <person name="Darling A."/>
            <person name="Degnan S.M."/>
            <person name="Oakley T.H."/>
            <person name="Plachetzki D.C."/>
            <person name="Zhai Y."/>
            <person name="Adamski M."/>
            <person name="Calcino A."/>
            <person name="Cummins S.F."/>
            <person name="Goodstein D.M."/>
            <person name="Harris C."/>
            <person name="Jackson D.J."/>
            <person name="Leys S.P."/>
            <person name="Shu S."/>
            <person name="Woodcroft B.J."/>
            <person name="Vervoort M."/>
            <person name="Kosik K.S."/>
            <person name="Manning G."/>
            <person name="Degnan B.M."/>
            <person name="Rokhsar D.S."/>
        </authorList>
    </citation>
    <scope>NUCLEOTIDE SEQUENCE [LARGE SCALE GENOMIC DNA]</scope>
</reference>
<proteinExistence type="predicted"/>
<dbReference type="PROSITE" id="PS50011">
    <property type="entry name" value="PROTEIN_KINASE_DOM"/>
    <property type="match status" value="1"/>
</dbReference>
<dbReference type="PROSITE" id="PS00109">
    <property type="entry name" value="PROTEIN_KINASE_TYR"/>
    <property type="match status" value="1"/>
</dbReference>
<feature type="binding site" evidence="1">
    <location>
        <position position="46"/>
    </location>
    <ligand>
        <name>ATP</name>
        <dbReference type="ChEBI" id="CHEBI:30616"/>
    </ligand>
</feature>
<accession>A0AAN0JPK3</accession>
<evidence type="ECO:0000259" key="3">
    <source>
        <dbReference type="PROSITE" id="PS50011"/>
    </source>
</evidence>
<keyword evidence="1" id="KW-0067">ATP-binding</keyword>
<feature type="domain" description="Protein kinase" evidence="3">
    <location>
        <begin position="19"/>
        <end position="284"/>
    </location>
</feature>
<dbReference type="RefSeq" id="XP_019858757.1">
    <property type="nucleotide sequence ID" value="XM_020003198.1"/>
</dbReference>
<dbReference type="GeneID" id="105314632"/>
<dbReference type="Gene3D" id="1.10.510.10">
    <property type="entry name" value="Transferase(Phosphotransferase) domain 1"/>
    <property type="match status" value="1"/>
</dbReference>
<dbReference type="InterPro" id="IPR000719">
    <property type="entry name" value="Prot_kinase_dom"/>
</dbReference>
<dbReference type="EnsemblMetazoa" id="XM_020003198.1">
    <property type="protein sequence ID" value="XP_019858757.1"/>
    <property type="gene ID" value="LOC105314632"/>
</dbReference>
<sequence>MAAKVANDWLKPIPIENVEETGKELGRGSYGVVIEVIVNGQRCAGKKLHNLISEGQVARKFTEEALLHNMQHHPNIVDFLGVYYAPHSTLPTLVMEYLPMTLASCLESNNLKIQMKYAILLDVAKGLIYLHQKNPCVIHRDLTANNVLLTHNLLQAKISDLGMSRKWADTMLTKAPGNIAVMPPEALEDNPVYDHKLDVFSYGCLILHVLTGQFPQPTNQFKPKPSRKSADDYIKVPECNRRSYYIEKLPQVSDLTSLVKQCLSDDPTKRPEIKIASSIIEEFISHVVVDGVEEGFALVDVISDLEIRELGIGVGVEETAKALLTAELTSLLTASWMTATIVEGVKIGAEDDDEEEDGAEEEAEELAEDVAIDKQLENQTFLL</sequence>
<dbReference type="InterPro" id="IPR011009">
    <property type="entry name" value="Kinase-like_dom_sf"/>
</dbReference>
<dbReference type="PANTHER" id="PTHR44329">
    <property type="entry name" value="SERINE/THREONINE-PROTEIN KINASE TNNI3K-RELATED"/>
    <property type="match status" value="1"/>
</dbReference>
<dbReference type="InterPro" id="IPR008266">
    <property type="entry name" value="Tyr_kinase_AS"/>
</dbReference>
<dbReference type="KEGG" id="aqu:105314632"/>
<organism evidence="4 5">
    <name type="scientific">Amphimedon queenslandica</name>
    <name type="common">Sponge</name>
    <dbReference type="NCBI Taxonomy" id="400682"/>
    <lineage>
        <taxon>Eukaryota</taxon>
        <taxon>Metazoa</taxon>
        <taxon>Porifera</taxon>
        <taxon>Demospongiae</taxon>
        <taxon>Heteroscleromorpha</taxon>
        <taxon>Haplosclerida</taxon>
        <taxon>Niphatidae</taxon>
        <taxon>Amphimedon</taxon>
    </lineage>
</organism>
<dbReference type="InterPro" id="IPR017441">
    <property type="entry name" value="Protein_kinase_ATP_BS"/>
</dbReference>
<dbReference type="GO" id="GO:0005524">
    <property type="term" value="F:ATP binding"/>
    <property type="evidence" value="ECO:0007669"/>
    <property type="project" value="UniProtKB-UniRule"/>
</dbReference>
<name>A0AAN0JPK3_AMPQE</name>
<evidence type="ECO:0000313" key="4">
    <source>
        <dbReference type="EnsemblMetazoa" id="XP_019858757.1"/>
    </source>
</evidence>
<dbReference type="SUPFAM" id="SSF56112">
    <property type="entry name" value="Protein kinase-like (PK-like)"/>
    <property type="match status" value="1"/>
</dbReference>
<dbReference type="InterPro" id="IPR051681">
    <property type="entry name" value="Ser/Thr_Kinases-Pseudokinases"/>
</dbReference>
<evidence type="ECO:0000256" key="2">
    <source>
        <dbReference type="SAM" id="MobiDB-lite"/>
    </source>
</evidence>
<evidence type="ECO:0000313" key="5">
    <source>
        <dbReference type="Proteomes" id="UP000007879"/>
    </source>
</evidence>
<feature type="region of interest" description="Disordered" evidence="2">
    <location>
        <begin position="350"/>
        <end position="369"/>
    </location>
</feature>
<dbReference type="Proteomes" id="UP000007879">
    <property type="component" value="Unassembled WGS sequence"/>
</dbReference>
<dbReference type="PROSITE" id="PS00107">
    <property type="entry name" value="PROTEIN_KINASE_ATP"/>
    <property type="match status" value="1"/>
</dbReference>
<evidence type="ECO:0000256" key="1">
    <source>
        <dbReference type="PROSITE-ProRule" id="PRU10141"/>
    </source>
</evidence>
<dbReference type="GO" id="GO:0004674">
    <property type="term" value="F:protein serine/threonine kinase activity"/>
    <property type="evidence" value="ECO:0007669"/>
    <property type="project" value="TreeGrafter"/>
</dbReference>
<keyword evidence="1" id="KW-0547">Nucleotide-binding</keyword>